<comment type="caution">
    <text evidence="1">The sequence shown here is derived from an EMBL/GenBank/DDBJ whole genome shotgun (WGS) entry which is preliminary data.</text>
</comment>
<organism evidence="1 2">
    <name type="scientific">Leucogyrophana mollusca</name>
    <dbReference type="NCBI Taxonomy" id="85980"/>
    <lineage>
        <taxon>Eukaryota</taxon>
        <taxon>Fungi</taxon>
        <taxon>Dikarya</taxon>
        <taxon>Basidiomycota</taxon>
        <taxon>Agaricomycotina</taxon>
        <taxon>Agaricomycetes</taxon>
        <taxon>Agaricomycetidae</taxon>
        <taxon>Boletales</taxon>
        <taxon>Boletales incertae sedis</taxon>
        <taxon>Leucogyrophana</taxon>
    </lineage>
</organism>
<protein>
    <submittedName>
        <fullName evidence="1">Uncharacterized protein</fullName>
    </submittedName>
</protein>
<reference evidence="1" key="1">
    <citation type="journal article" date="2021" name="New Phytol.">
        <title>Evolutionary innovations through gain and loss of genes in the ectomycorrhizal Boletales.</title>
        <authorList>
            <person name="Wu G."/>
            <person name="Miyauchi S."/>
            <person name="Morin E."/>
            <person name="Kuo A."/>
            <person name="Drula E."/>
            <person name="Varga T."/>
            <person name="Kohler A."/>
            <person name="Feng B."/>
            <person name="Cao Y."/>
            <person name="Lipzen A."/>
            <person name="Daum C."/>
            <person name="Hundley H."/>
            <person name="Pangilinan J."/>
            <person name="Johnson J."/>
            <person name="Barry K."/>
            <person name="LaButti K."/>
            <person name="Ng V."/>
            <person name="Ahrendt S."/>
            <person name="Min B."/>
            <person name="Choi I.G."/>
            <person name="Park H."/>
            <person name="Plett J.M."/>
            <person name="Magnuson J."/>
            <person name="Spatafora J.W."/>
            <person name="Nagy L.G."/>
            <person name="Henrissat B."/>
            <person name="Grigoriev I.V."/>
            <person name="Yang Z.L."/>
            <person name="Xu J."/>
            <person name="Martin F.M."/>
        </authorList>
    </citation>
    <scope>NUCLEOTIDE SEQUENCE</scope>
    <source>
        <strain evidence="1">KUC20120723A-06</strain>
    </source>
</reference>
<dbReference type="Proteomes" id="UP000790709">
    <property type="component" value="Unassembled WGS sequence"/>
</dbReference>
<proteinExistence type="predicted"/>
<evidence type="ECO:0000313" key="1">
    <source>
        <dbReference type="EMBL" id="KAH7922943.1"/>
    </source>
</evidence>
<evidence type="ECO:0000313" key="2">
    <source>
        <dbReference type="Proteomes" id="UP000790709"/>
    </source>
</evidence>
<accession>A0ACB8BDZ9</accession>
<name>A0ACB8BDZ9_9AGAM</name>
<dbReference type="EMBL" id="MU266467">
    <property type="protein sequence ID" value="KAH7922943.1"/>
    <property type="molecule type" value="Genomic_DNA"/>
</dbReference>
<keyword evidence="2" id="KW-1185">Reference proteome</keyword>
<sequence length="591" mass="64952">MRVEDGFQPTPFVEGNAYTSDPVLPGLLKRILPDRIFAEVEPDLTRFGGEVVTSIRAISERATPPTLTQYDHWGQRVDRLETSEVWKELKAVCFREGIPGIFYERKYGEFSRVYGFAKLHMLVGDSQVVDCPLSMTDGCARVIELVGTPDMRRDILPRLTSRDPSFAFTSGQWMTERPGGSDVSFTETTATPTGNAKDAMWPEYVLDGFKWFSSATDSNVSVALARTGDIKDGSRALSLFLVPLRLPIVPDPTMPPSSPITNGIYTHRLKNKIGTQIVPTAELSLESTKAYLLGNFNQGVKNILPVLNITRVHSAISGTGHLRKCLEIAVSYSRVRAIRSGTQLLKDNPLHVAQLASISLVYRALTHLAFGTIVLMGKAETGTSSAEEGHLLRILTAVAKGFTAEKACTALEEAMTTLGGMGYMEEVGIGRSIRDALVEKIWEGTISVLAMDLVRTAQDPVTFAAFASWGTRIIDSCPSDLKASLEKPLQLLQTGIRDIQAIYRGTDRMAPLVPRPALLLLGYIASSAFLLEHAIWSWSTNNAERETDVEVFRRWVIEGGMVAVMQDVHIARGSTKERLTTNTAIVYGVKL</sequence>
<gene>
    <name evidence="1" type="ORF">BV22DRAFT_1036936</name>
</gene>